<reference evidence="4" key="1">
    <citation type="submission" date="2013-08" db="EMBL/GenBank/DDBJ databases">
        <authorList>
            <person name="Mendez C."/>
            <person name="Richter M."/>
            <person name="Ferrer M."/>
            <person name="Sanchez J."/>
        </authorList>
    </citation>
    <scope>NUCLEOTIDE SEQUENCE</scope>
</reference>
<evidence type="ECO:0000256" key="2">
    <source>
        <dbReference type="SAM" id="Phobius"/>
    </source>
</evidence>
<reference evidence="4" key="2">
    <citation type="journal article" date="2014" name="ISME J.">
        <title>Microbial stratification in low pH oxic and suboxic macroscopic growths along an acid mine drainage.</title>
        <authorList>
            <person name="Mendez-Garcia C."/>
            <person name="Mesa V."/>
            <person name="Sprenger R.R."/>
            <person name="Richter M."/>
            <person name="Diez M.S."/>
            <person name="Solano J."/>
            <person name="Bargiela R."/>
            <person name="Golyshina O.V."/>
            <person name="Manteca A."/>
            <person name="Ramos J.L."/>
            <person name="Gallego J.R."/>
            <person name="Llorente I."/>
            <person name="Martins Dos Santos V.A."/>
            <person name="Jensen O.N."/>
            <person name="Pelaez A.I."/>
            <person name="Sanchez J."/>
            <person name="Ferrer M."/>
        </authorList>
    </citation>
    <scope>NUCLEOTIDE SEQUENCE</scope>
</reference>
<gene>
    <name evidence="4" type="ORF">B1B_03340</name>
</gene>
<dbReference type="InterPro" id="IPR010920">
    <property type="entry name" value="LSM_dom_sf"/>
</dbReference>
<dbReference type="GO" id="GO:0008381">
    <property type="term" value="F:mechanosensitive monoatomic ion channel activity"/>
    <property type="evidence" value="ECO:0007669"/>
    <property type="project" value="InterPro"/>
</dbReference>
<feature type="compositionally biased region" description="Low complexity" evidence="1">
    <location>
        <begin position="309"/>
        <end position="322"/>
    </location>
</feature>
<dbReference type="PANTHER" id="PTHR30221:SF1">
    <property type="entry name" value="SMALL-CONDUCTANCE MECHANOSENSITIVE CHANNEL"/>
    <property type="match status" value="1"/>
</dbReference>
<feature type="region of interest" description="Disordered" evidence="1">
    <location>
        <begin position="300"/>
        <end position="322"/>
    </location>
</feature>
<dbReference type="EMBL" id="AUZY01002051">
    <property type="protein sequence ID" value="EQD73210.1"/>
    <property type="molecule type" value="Genomic_DNA"/>
</dbReference>
<dbReference type="Gene3D" id="1.10.287.1260">
    <property type="match status" value="1"/>
</dbReference>
<feature type="transmembrane region" description="Helical" evidence="2">
    <location>
        <begin position="41"/>
        <end position="63"/>
    </location>
</feature>
<dbReference type="AlphaFoldDB" id="T1CU89"/>
<dbReference type="SUPFAM" id="SSF50182">
    <property type="entry name" value="Sm-like ribonucleoproteins"/>
    <property type="match status" value="1"/>
</dbReference>
<accession>T1CU89</accession>
<organism evidence="4">
    <name type="scientific">mine drainage metagenome</name>
    <dbReference type="NCBI Taxonomy" id="410659"/>
    <lineage>
        <taxon>unclassified sequences</taxon>
        <taxon>metagenomes</taxon>
        <taxon>ecological metagenomes</taxon>
    </lineage>
</organism>
<dbReference type="InterPro" id="IPR011014">
    <property type="entry name" value="MscS_channel_TM-2"/>
</dbReference>
<dbReference type="PANTHER" id="PTHR30221">
    <property type="entry name" value="SMALL-CONDUCTANCE MECHANOSENSITIVE CHANNEL"/>
    <property type="match status" value="1"/>
</dbReference>
<keyword evidence="2" id="KW-1133">Transmembrane helix</keyword>
<feature type="transmembrane region" description="Helical" evidence="2">
    <location>
        <begin position="12"/>
        <end position="29"/>
    </location>
</feature>
<name>T1CU89_9ZZZZ</name>
<sequence length="322" mass="34827">MAQASHPLRAVEWAVLGLVLLLVFGFVAYEVVSTYHLLPLSFHEVFLILLTIVLGALVIRLLDRAVVRAGGRWQNPRRTSLARSVVSFAAYILLAVVVIGEVGVGGVGLLAAGGFLGIILGLASQTALSNLVAGVVLLFVRPMAPQDRVTVTTWQYGLLAPAYPPKFYSQDFLIPGFTGEVVRLGIMYSDIRLDDGTLIKIPNNVLIQAAVVLHPVDGRWIRVKYEVPPSVDPALLIPQIKEALAHDPWILEPDRIQVYVNQATQTSYVISLDVHCRGTLEDPPRSSILMTLIAVVRSATKSGGDEPTAPRAPRAPRAGAGR</sequence>
<dbReference type="SUPFAM" id="SSF82861">
    <property type="entry name" value="Mechanosensitive channel protein MscS (YggB), transmembrane region"/>
    <property type="match status" value="1"/>
</dbReference>
<feature type="domain" description="Mechanosensitive ion channel MscS" evidence="3">
    <location>
        <begin position="127"/>
        <end position="211"/>
    </location>
</feature>
<feature type="transmembrane region" description="Helical" evidence="2">
    <location>
        <begin position="115"/>
        <end position="140"/>
    </location>
</feature>
<dbReference type="Pfam" id="PF00924">
    <property type="entry name" value="MS_channel_2nd"/>
    <property type="match status" value="1"/>
</dbReference>
<dbReference type="InterPro" id="IPR045275">
    <property type="entry name" value="MscS_archaea/bacteria_type"/>
</dbReference>
<comment type="caution">
    <text evidence="4">The sequence shown here is derived from an EMBL/GenBank/DDBJ whole genome shotgun (WGS) entry which is preliminary data.</text>
</comment>
<keyword evidence="2" id="KW-0812">Transmembrane</keyword>
<proteinExistence type="predicted"/>
<dbReference type="InterPro" id="IPR006685">
    <property type="entry name" value="MscS_channel_2nd"/>
</dbReference>
<evidence type="ECO:0000313" key="4">
    <source>
        <dbReference type="EMBL" id="EQD73210.1"/>
    </source>
</evidence>
<dbReference type="GO" id="GO:0016020">
    <property type="term" value="C:membrane"/>
    <property type="evidence" value="ECO:0007669"/>
    <property type="project" value="InterPro"/>
</dbReference>
<protein>
    <submittedName>
        <fullName evidence="4">MscS Mechanosensitive ion channel</fullName>
    </submittedName>
</protein>
<evidence type="ECO:0000256" key="1">
    <source>
        <dbReference type="SAM" id="MobiDB-lite"/>
    </source>
</evidence>
<keyword evidence="2" id="KW-0472">Membrane</keyword>
<evidence type="ECO:0000259" key="3">
    <source>
        <dbReference type="Pfam" id="PF00924"/>
    </source>
</evidence>
<feature type="transmembrane region" description="Helical" evidence="2">
    <location>
        <begin position="84"/>
        <end position="109"/>
    </location>
</feature>